<organism evidence="2 3">
    <name type="scientific">Urochloa decumbens</name>
    <dbReference type="NCBI Taxonomy" id="240449"/>
    <lineage>
        <taxon>Eukaryota</taxon>
        <taxon>Viridiplantae</taxon>
        <taxon>Streptophyta</taxon>
        <taxon>Embryophyta</taxon>
        <taxon>Tracheophyta</taxon>
        <taxon>Spermatophyta</taxon>
        <taxon>Magnoliopsida</taxon>
        <taxon>Liliopsida</taxon>
        <taxon>Poales</taxon>
        <taxon>Poaceae</taxon>
        <taxon>PACMAD clade</taxon>
        <taxon>Panicoideae</taxon>
        <taxon>Panicodae</taxon>
        <taxon>Paniceae</taxon>
        <taxon>Melinidinae</taxon>
        <taxon>Urochloa</taxon>
    </lineage>
</organism>
<evidence type="ECO:0000313" key="2">
    <source>
        <dbReference type="EMBL" id="CAL5033906.1"/>
    </source>
</evidence>
<protein>
    <recommendedName>
        <fullName evidence="4">Bifunctional inhibitor/plant lipid transfer protein/seed storage helical domain-containing protein</fullName>
    </recommendedName>
</protein>
<accession>A0ABC9D9U8</accession>
<keyword evidence="3" id="KW-1185">Reference proteome</keyword>
<proteinExistence type="predicted"/>
<dbReference type="EMBL" id="OZ075141">
    <property type="protein sequence ID" value="CAL5033906.1"/>
    <property type="molecule type" value="Genomic_DNA"/>
</dbReference>
<evidence type="ECO:0000256" key="1">
    <source>
        <dbReference type="SAM" id="SignalP"/>
    </source>
</evidence>
<reference evidence="2 3" key="2">
    <citation type="submission" date="2024-10" db="EMBL/GenBank/DDBJ databases">
        <authorList>
            <person name="Ryan C."/>
        </authorList>
    </citation>
    <scope>NUCLEOTIDE SEQUENCE [LARGE SCALE GENOMIC DNA]</scope>
</reference>
<keyword evidence="1" id="KW-0732">Signal</keyword>
<dbReference type="InterPro" id="IPR036312">
    <property type="entry name" value="Bifun_inhib/LTP/seed_sf"/>
</dbReference>
<name>A0ABC9D9U8_9POAL</name>
<dbReference type="AlphaFoldDB" id="A0ABC9D9U8"/>
<evidence type="ECO:0008006" key="4">
    <source>
        <dbReference type="Google" id="ProtNLM"/>
    </source>
</evidence>
<dbReference type="SUPFAM" id="SSF47699">
    <property type="entry name" value="Bifunctional inhibitor/lipid-transfer protein/seed storage 2S albumin"/>
    <property type="match status" value="1"/>
</dbReference>
<dbReference type="Proteomes" id="UP001497457">
    <property type="component" value="Chromosome 31b"/>
</dbReference>
<reference evidence="3" key="1">
    <citation type="submission" date="2024-06" db="EMBL/GenBank/DDBJ databases">
        <authorList>
            <person name="Ryan C."/>
        </authorList>
    </citation>
    <scope>NUCLEOTIDE SEQUENCE [LARGE SCALE GENOMIC DNA]</scope>
</reference>
<evidence type="ECO:0000313" key="3">
    <source>
        <dbReference type="Proteomes" id="UP001497457"/>
    </source>
</evidence>
<gene>
    <name evidence="2" type="ORF">URODEC1_LOCUS82869</name>
</gene>
<sequence>MANSAASNRKLQLAALCLLALVVAAAATDQQQCTVPPEEVNECVKQIKEASITVPLLSPSCCKELREQIGCGCVLRDAALIAGVDIGAPFCNYGTGCK</sequence>
<feature type="signal peptide" evidence="1">
    <location>
        <begin position="1"/>
        <end position="27"/>
    </location>
</feature>
<feature type="chain" id="PRO_5044821713" description="Bifunctional inhibitor/plant lipid transfer protein/seed storage helical domain-containing protein" evidence="1">
    <location>
        <begin position="28"/>
        <end position="98"/>
    </location>
</feature>